<proteinExistence type="predicted"/>
<name>A0ACC2UEI3_9FUNG</name>
<dbReference type="EMBL" id="QTSX02000794">
    <property type="protein sequence ID" value="KAJ9084941.1"/>
    <property type="molecule type" value="Genomic_DNA"/>
</dbReference>
<protein>
    <submittedName>
        <fullName evidence="1">Uncharacterized protein</fullName>
    </submittedName>
</protein>
<evidence type="ECO:0000313" key="2">
    <source>
        <dbReference type="Proteomes" id="UP001165960"/>
    </source>
</evidence>
<dbReference type="Proteomes" id="UP001165960">
    <property type="component" value="Unassembled WGS sequence"/>
</dbReference>
<gene>
    <name evidence="1" type="ORF">DSO57_1018973</name>
</gene>
<evidence type="ECO:0000313" key="1">
    <source>
        <dbReference type="EMBL" id="KAJ9084941.1"/>
    </source>
</evidence>
<keyword evidence="2" id="KW-1185">Reference proteome</keyword>
<comment type="caution">
    <text evidence="1">The sequence shown here is derived from an EMBL/GenBank/DDBJ whole genome shotgun (WGS) entry which is preliminary data.</text>
</comment>
<accession>A0ACC2UEI3</accession>
<sequence>MQAVGLTRKAAISFLSNISLDEASSSKNDRINKDHSQSRNFKSSSSFATVESSDPQLDIPPDPDLERNNRIRSSSFSSNSINPAHKTLVSKRDRAATKFLLNITTSPPAIPERQALAKSPTKSVNVGSDLKDSLSLPRRAYTAPNGLLSKSQTDFTKERIIISSSSSDSSSDEDQQFYKGTGSYTDEDFSTW</sequence>
<organism evidence="1 2">
    <name type="scientific">Entomophthora muscae</name>
    <dbReference type="NCBI Taxonomy" id="34485"/>
    <lineage>
        <taxon>Eukaryota</taxon>
        <taxon>Fungi</taxon>
        <taxon>Fungi incertae sedis</taxon>
        <taxon>Zoopagomycota</taxon>
        <taxon>Entomophthoromycotina</taxon>
        <taxon>Entomophthoromycetes</taxon>
        <taxon>Entomophthorales</taxon>
        <taxon>Entomophthoraceae</taxon>
        <taxon>Entomophthora</taxon>
    </lineage>
</organism>
<reference evidence="1" key="1">
    <citation type="submission" date="2022-04" db="EMBL/GenBank/DDBJ databases">
        <title>Genome of the entomopathogenic fungus Entomophthora muscae.</title>
        <authorList>
            <person name="Elya C."/>
            <person name="Lovett B.R."/>
            <person name="Lee E."/>
            <person name="Macias A.M."/>
            <person name="Hajek A.E."/>
            <person name="De Bivort B.L."/>
            <person name="Kasson M.T."/>
            <person name="De Fine Licht H.H."/>
            <person name="Stajich J.E."/>
        </authorList>
    </citation>
    <scope>NUCLEOTIDE SEQUENCE</scope>
    <source>
        <strain evidence="1">Berkeley</strain>
    </source>
</reference>